<dbReference type="Pfam" id="PF13966">
    <property type="entry name" value="zf-RVT"/>
    <property type="match status" value="1"/>
</dbReference>
<dbReference type="Gene3D" id="3.60.10.10">
    <property type="entry name" value="Endonuclease/exonuclease/phosphatase"/>
    <property type="match status" value="1"/>
</dbReference>
<dbReference type="SUPFAM" id="SSF56672">
    <property type="entry name" value="DNA/RNA polymerases"/>
    <property type="match status" value="1"/>
</dbReference>
<gene>
    <name evidence="2" type="ORF">FSB_LOCUS28117</name>
</gene>
<dbReference type="InterPro" id="IPR000477">
    <property type="entry name" value="RT_dom"/>
</dbReference>
<dbReference type="SUPFAM" id="SSF56219">
    <property type="entry name" value="DNase I-like"/>
    <property type="match status" value="1"/>
</dbReference>
<sequence>MQQEGLLCTGLGCHRYCSWIGEGWNPAPPTSIRLLSWNCRGLGNPFAVRSLHYVVKTQGPGVLFLMETKLGVEGMEGLRVKLGYSNVFTVPSHGRSGGLALLWNNQIQLTIQNFTSNHIDSHVEMSDGKLWRLTSFCGRPEDQCKWESWALLDHLNKLENIPWLCFGDFNEIMVQNEKRGRYPRSLAKMCAFREVANRCNLLDMGFSGYEFTWDNNRDGMANVQERIDRAFASPTWSNWFPNSHVSHLPVFSSDHLPILVEVGQHVSALPRRKKPHRFEEKWIANPECEEIIRFLWQQEGDVGSPMYCLTEKLKRCRMGLVQWSKEKYGDEIHWKQRVRTVWLKVGDRNTRFFHQSATQRKKNNTVTGLMDSHDQWCTDPDGMGVIAADYFKELFTTSNPSRIDNTLLAVDRVVTPEMNRRLLLPYNAVEIKRALFQMHPSKSPGPDGMSCIFFQKFWHIIGCDVVQAISYVLTSGHMLKKINFTHIALIPKIKNPQQLSDYRPISLCNVVYKMISKCLANRLKSHLTTIISDAQSAFVPGRLITDNIIVAYEALNSLKSRRSGKTGSMAIKLDMSKAYDRVEWGFIERMMQKLGFDQRWTSLIMECVKTPSFAVLVNGEPHGFITPSRGIRQGDPLSPYLFLICAEGFSALLRKAERDKRLRGITICRGGPRLSHLLFADDSLLFAEAEQRESRTLLEILKLYEESSGQKINMRKTSIFFSKNTKEEKREELKNLWGAQVSTQYEKYLGMPAMIGRSKGKAFAGLKERLAKKLQGWNEQFLSKAGREVLIKAVSQSIPNYTMSCFRLPKGLCDDINALTANFWWGQSSSGRKMHWCNWARLCAAKEDGGLGFRDFNAFNLALLAKQGWRFLKNQHSLVFRVCKARYFPKCDFMQAKIGQSGCGMTGGSNVIPAPSPAGTVVKVVRDLVDEDRNWWNEALIDSIFDRAVAEKIKQMPLGNLNSSDQLSWKETKTGEFSVNSAYQLEIRRTTAQVKGEVSDPEGRSRFWRKLWRLNIPGKVKHFIWRACNESLPTRQNLCRRKILEDHRCAICSGISETTTHILWECPFANCVWSTSSGRLQKCHVSEEEFIVLVRKLVRMLSSEELEVWAVLSWSIWNARNAWIHEGVDPNPILVYEKVLGFLKEFKQAKLLGPNM</sequence>
<dbReference type="CDD" id="cd01650">
    <property type="entry name" value="RT_nLTR_like"/>
    <property type="match status" value="1"/>
</dbReference>
<dbReference type="PANTHER" id="PTHR33116">
    <property type="entry name" value="REVERSE TRANSCRIPTASE ZINC-BINDING DOMAIN-CONTAINING PROTEIN-RELATED-RELATED"/>
    <property type="match status" value="1"/>
</dbReference>
<dbReference type="InterPro" id="IPR043502">
    <property type="entry name" value="DNA/RNA_pol_sf"/>
</dbReference>
<dbReference type="AlphaFoldDB" id="A0A2N9GL12"/>
<proteinExistence type="predicted"/>
<evidence type="ECO:0000313" key="2">
    <source>
        <dbReference type="EMBL" id="SPD00235.1"/>
    </source>
</evidence>
<name>A0A2N9GL12_FAGSY</name>
<dbReference type="Pfam" id="PF00078">
    <property type="entry name" value="RVT_1"/>
    <property type="match status" value="1"/>
</dbReference>
<accession>A0A2N9GL12</accession>
<dbReference type="InterPro" id="IPR026960">
    <property type="entry name" value="RVT-Znf"/>
</dbReference>
<evidence type="ECO:0000259" key="1">
    <source>
        <dbReference type="PROSITE" id="PS50878"/>
    </source>
</evidence>
<dbReference type="PROSITE" id="PS50878">
    <property type="entry name" value="RT_POL"/>
    <property type="match status" value="1"/>
</dbReference>
<dbReference type="PANTHER" id="PTHR33116:SF86">
    <property type="entry name" value="REVERSE TRANSCRIPTASE DOMAIN-CONTAINING PROTEIN"/>
    <property type="match status" value="1"/>
</dbReference>
<dbReference type="Pfam" id="PF03372">
    <property type="entry name" value="Exo_endo_phos"/>
    <property type="match status" value="1"/>
</dbReference>
<protein>
    <recommendedName>
        <fullName evidence="1">Reverse transcriptase domain-containing protein</fullName>
    </recommendedName>
</protein>
<reference evidence="2" key="1">
    <citation type="submission" date="2018-02" db="EMBL/GenBank/DDBJ databases">
        <authorList>
            <person name="Cohen D.B."/>
            <person name="Kent A.D."/>
        </authorList>
    </citation>
    <scope>NUCLEOTIDE SEQUENCE</scope>
</reference>
<feature type="domain" description="Reverse transcriptase" evidence="1">
    <location>
        <begin position="471"/>
        <end position="741"/>
    </location>
</feature>
<dbReference type="EMBL" id="OIVN01002062">
    <property type="protein sequence ID" value="SPD00235.1"/>
    <property type="molecule type" value="Genomic_DNA"/>
</dbReference>
<organism evidence="2">
    <name type="scientific">Fagus sylvatica</name>
    <name type="common">Beechnut</name>
    <dbReference type="NCBI Taxonomy" id="28930"/>
    <lineage>
        <taxon>Eukaryota</taxon>
        <taxon>Viridiplantae</taxon>
        <taxon>Streptophyta</taxon>
        <taxon>Embryophyta</taxon>
        <taxon>Tracheophyta</taxon>
        <taxon>Spermatophyta</taxon>
        <taxon>Magnoliopsida</taxon>
        <taxon>eudicotyledons</taxon>
        <taxon>Gunneridae</taxon>
        <taxon>Pentapetalae</taxon>
        <taxon>rosids</taxon>
        <taxon>fabids</taxon>
        <taxon>Fagales</taxon>
        <taxon>Fagaceae</taxon>
        <taxon>Fagus</taxon>
    </lineage>
</organism>
<dbReference type="GO" id="GO:0003824">
    <property type="term" value="F:catalytic activity"/>
    <property type="evidence" value="ECO:0007669"/>
    <property type="project" value="InterPro"/>
</dbReference>
<dbReference type="InterPro" id="IPR036691">
    <property type="entry name" value="Endo/exonu/phosph_ase_sf"/>
</dbReference>
<dbReference type="InterPro" id="IPR005135">
    <property type="entry name" value="Endo/exonuclease/phosphatase"/>
</dbReference>